<evidence type="ECO:0000313" key="1">
    <source>
        <dbReference type="EMBL" id="CAG6639141.1"/>
    </source>
</evidence>
<accession>A0A8D8QVN4</accession>
<organism evidence="1">
    <name type="scientific">Cacopsylla melanoneura</name>
    <dbReference type="NCBI Taxonomy" id="428564"/>
    <lineage>
        <taxon>Eukaryota</taxon>
        <taxon>Metazoa</taxon>
        <taxon>Ecdysozoa</taxon>
        <taxon>Arthropoda</taxon>
        <taxon>Hexapoda</taxon>
        <taxon>Insecta</taxon>
        <taxon>Pterygota</taxon>
        <taxon>Neoptera</taxon>
        <taxon>Paraneoptera</taxon>
        <taxon>Hemiptera</taxon>
        <taxon>Sternorrhyncha</taxon>
        <taxon>Psylloidea</taxon>
        <taxon>Psyllidae</taxon>
        <taxon>Psyllinae</taxon>
        <taxon>Cacopsylla</taxon>
    </lineage>
</organism>
<sequence length="106" mass="11941">MAILSEVENMANSFLSQSASTLGHHTRTILVNCSSNVLYMDSTREATFSSLSIVKPLTSRPWGVGWFNSCRRCILLGFIHLVLHCFPCFFVRSRVFDNFCGIFVTV</sequence>
<protein>
    <submittedName>
        <fullName evidence="1">Uncharacterized protein</fullName>
    </submittedName>
</protein>
<reference evidence="1" key="1">
    <citation type="submission" date="2021-05" db="EMBL/GenBank/DDBJ databases">
        <authorList>
            <person name="Alioto T."/>
            <person name="Alioto T."/>
            <person name="Gomez Garrido J."/>
        </authorList>
    </citation>
    <scope>NUCLEOTIDE SEQUENCE</scope>
</reference>
<proteinExistence type="predicted"/>
<name>A0A8D8QVN4_9HEMI</name>
<dbReference type="AlphaFoldDB" id="A0A8D8QVN4"/>
<dbReference type="EMBL" id="HBUF01105731">
    <property type="protein sequence ID" value="CAG6639141.1"/>
    <property type="molecule type" value="Transcribed_RNA"/>
</dbReference>